<accession>A0A2J6R052</accession>
<dbReference type="AlphaFoldDB" id="A0A2J6R052"/>
<feature type="compositionally biased region" description="Polar residues" evidence="1">
    <location>
        <begin position="1"/>
        <end position="12"/>
    </location>
</feature>
<feature type="region of interest" description="Disordered" evidence="1">
    <location>
        <begin position="114"/>
        <end position="138"/>
    </location>
</feature>
<dbReference type="EMBL" id="KZ613961">
    <property type="protein sequence ID" value="PMD31895.1"/>
    <property type="molecule type" value="Genomic_DNA"/>
</dbReference>
<sequence length="368" mass="41393">METTTHTISLPTASHGLENEHVSDWSVHRAATQRSVSRSRETPSVPTNFMTTPARCEKEMQVSRAVPKAPPMYRWTYFSDATKANSEHSGSNLSKDISDADRLAESFPPLPIGEAKSKIFDSPATRRPPYETPDRTSGESPLLYLAEEFKLIVPTPSLVHIPLPVTPSQTFEDLPPLSLAGEVKPKILNPAVVLVPPPVAQPLLSNSTTGRTSTSVTHQGNTSFEVVCDNRRHVISPLLLQRCTRNSLPIVDAAIKQILEEHPQLERHYWYDVSLEASRDLVPELIHSPLIFDLCCSDCIWSELPCSGFQKDHPEKKCENCRKQGLRCIFRTVKQEQIPNWHYDDPRTRERLIRQKERTLSPVNGVLS</sequence>
<feature type="compositionally biased region" description="Basic and acidic residues" evidence="1">
    <location>
        <begin position="128"/>
        <end position="137"/>
    </location>
</feature>
<evidence type="ECO:0000313" key="2">
    <source>
        <dbReference type="EMBL" id="PMD31895.1"/>
    </source>
</evidence>
<evidence type="ECO:0000313" key="3">
    <source>
        <dbReference type="Proteomes" id="UP000235786"/>
    </source>
</evidence>
<reference evidence="2 3" key="1">
    <citation type="submission" date="2016-04" db="EMBL/GenBank/DDBJ databases">
        <title>A degradative enzymes factory behind the ericoid mycorrhizal symbiosis.</title>
        <authorList>
            <consortium name="DOE Joint Genome Institute"/>
            <person name="Martino E."/>
            <person name="Morin E."/>
            <person name="Grelet G."/>
            <person name="Kuo A."/>
            <person name="Kohler A."/>
            <person name="Daghino S."/>
            <person name="Barry K."/>
            <person name="Choi C."/>
            <person name="Cichocki N."/>
            <person name="Clum A."/>
            <person name="Copeland A."/>
            <person name="Hainaut M."/>
            <person name="Haridas S."/>
            <person name="Labutti K."/>
            <person name="Lindquist E."/>
            <person name="Lipzen A."/>
            <person name="Khouja H.-R."/>
            <person name="Murat C."/>
            <person name="Ohm R."/>
            <person name="Olson A."/>
            <person name="Spatafora J."/>
            <person name="Veneault-Fourrey C."/>
            <person name="Henrissat B."/>
            <person name="Grigoriev I."/>
            <person name="Martin F."/>
            <person name="Perotto S."/>
        </authorList>
    </citation>
    <scope>NUCLEOTIDE SEQUENCE [LARGE SCALE GENOMIC DNA]</scope>
    <source>
        <strain evidence="2 3">F</strain>
    </source>
</reference>
<evidence type="ECO:0008006" key="4">
    <source>
        <dbReference type="Google" id="ProtNLM"/>
    </source>
</evidence>
<name>A0A2J6R052_HYAVF</name>
<protein>
    <recommendedName>
        <fullName evidence="4">Zn(2)-C6 fungal-type domain-containing protein</fullName>
    </recommendedName>
</protein>
<feature type="compositionally biased region" description="Polar residues" evidence="1">
    <location>
        <begin position="32"/>
        <end position="50"/>
    </location>
</feature>
<organism evidence="2 3">
    <name type="scientific">Hyaloscypha variabilis (strain UAMH 11265 / GT02V1 / F)</name>
    <name type="common">Meliniomyces variabilis</name>
    <dbReference type="NCBI Taxonomy" id="1149755"/>
    <lineage>
        <taxon>Eukaryota</taxon>
        <taxon>Fungi</taxon>
        <taxon>Dikarya</taxon>
        <taxon>Ascomycota</taxon>
        <taxon>Pezizomycotina</taxon>
        <taxon>Leotiomycetes</taxon>
        <taxon>Helotiales</taxon>
        <taxon>Hyaloscyphaceae</taxon>
        <taxon>Hyaloscypha</taxon>
        <taxon>Hyaloscypha variabilis</taxon>
    </lineage>
</organism>
<evidence type="ECO:0000256" key="1">
    <source>
        <dbReference type="SAM" id="MobiDB-lite"/>
    </source>
</evidence>
<gene>
    <name evidence="2" type="ORF">L207DRAFT_519204</name>
</gene>
<feature type="compositionally biased region" description="Basic and acidic residues" evidence="1">
    <location>
        <begin position="17"/>
        <end position="27"/>
    </location>
</feature>
<dbReference type="Proteomes" id="UP000235786">
    <property type="component" value="Unassembled WGS sequence"/>
</dbReference>
<proteinExistence type="predicted"/>
<keyword evidence="3" id="KW-1185">Reference proteome</keyword>
<feature type="region of interest" description="Disordered" evidence="1">
    <location>
        <begin position="1"/>
        <end position="50"/>
    </location>
</feature>